<keyword evidence="1" id="KW-0812">Transmembrane</keyword>
<evidence type="ECO:0000313" key="2">
    <source>
        <dbReference type="EMBL" id="PZT54738.1"/>
    </source>
</evidence>
<reference evidence="2 3" key="1">
    <citation type="submission" date="2018-06" db="EMBL/GenBank/DDBJ databases">
        <title>Isolation of heavy metals resistant Paenibacillus silvae NC2 from Gold-Copper mine in ZiJin, China.</title>
        <authorList>
            <person name="Xu J."/>
            <person name="Mazhar H.S."/>
            <person name="Rensing C."/>
        </authorList>
    </citation>
    <scope>NUCLEOTIDE SEQUENCE [LARGE SCALE GENOMIC DNA]</scope>
    <source>
        <strain evidence="2 3">NC2</strain>
    </source>
</reference>
<dbReference type="RefSeq" id="WP_111271158.1">
    <property type="nucleotide sequence ID" value="NZ_QKWW01000044.1"/>
</dbReference>
<comment type="caution">
    <text evidence="2">The sequence shown here is derived from an EMBL/GenBank/DDBJ whole genome shotgun (WGS) entry which is preliminary data.</text>
</comment>
<evidence type="ECO:0000256" key="1">
    <source>
        <dbReference type="SAM" id="Phobius"/>
    </source>
</evidence>
<organism evidence="2 3">
    <name type="scientific">Paenibacillus silvae</name>
    <dbReference type="NCBI Taxonomy" id="1325358"/>
    <lineage>
        <taxon>Bacteria</taxon>
        <taxon>Bacillati</taxon>
        <taxon>Bacillota</taxon>
        <taxon>Bacilli</taxon>
        <taxon>Bacillales</taxon>
        <taxon>Paenibacillaceae</taxon>
        <taxon>Paenibacillus</taxon>
    </lineage>
</organism>
<proteinExistence type="predicted"/>
<keyword evidence="1" id="KW-0472">Membrane</keyword>
<sequence>MKIKRKRMMILYTFFIIISSYFVLDSLIVLDRTDQALGDYDFVRSSPDAEVFIEGTGKQHISDDQVFTTLKILRTNWNKTPLALEEGSMIEAKEYFVVYRNLKIMGSQWIPGRSFFGMGTDYVHVKKGERRTLYLAFNPETNELLILPSNLVSR</sequence>
<dbReference type="Proteomes" id="UP000249204">
    <property type="component" value="Unassembled WGS sequence"/>
</dbReference>
<dbReference type="AlphaFoldDB" id="A0A2W6NI29"/>
<feature type="transmembrane region" description="Helical" evidence="1">
    <location>
        <begin position="9"/>
        <end position="30"/>
    </location>
</feature>
<evidence type="ECO:0000313" key="3">
    <source>
        <dbReference type="Proteomes" id="UP000249204"/>
    </source>
</evidence>
<keyword evidence="1" id="KW-1133">Transmembrane helix</keyword>
<gene>
    <name evidence="2" type="ORF">DN757_15840</name>
</gene>
<name>A0A2W6NI29_9BACL</name>
<accession>A0A2W6NI29</accession>
<dbReference type="EMBL" id="QKWW01000044">
    <property type="protein sequence ID" value="PZT54738.1"/>
    <property type="molecule type" value="Genomic_DNA"/>
</dbReference>
<protein>
    <submittedName>
        <fullName evidence="2">Uncharacterized protein</fullName>
    </submittedName>
</protein>